<reference evidence="6" key="2">
    <citation type="submission" date="2025-08" db="UniProtKB">
        <authorList>
            <consortium name="Ensembl"/>
        </authorList>
    </citation>
    <scope>IDENTIFICATION</scope>
</reference>
<dbReference type="Pfam" id="PF13923">
    <property type="entry name" value="zf-C3HC4_2"/>
    <property type="match status" value="1"/>
</dbReference>
<evidence type="ECO:0000256" key="2">
    <source>
        <dbReference type="ARBA" id="ARBA00022771"/>
    </source>
</evidence>
<dbReference type="SUPFAM" id="SSF57850">
    <property type="entry name" value="RING/U-box"/>
    <property type="match status" value="1"/>
</dbReference>
<accession>A0A8C7PY34</accession>
<dbReference type="AlphaFoldDB" id="A0A8C7PY34"/>
<keyword evidence="3" id="KW-0862">Zinc</keyword>
<evidence type="ECO:0000256" key="3">
    <source>
        <dbReference type="ARBA" id="ARBA00022833"/>
    </source>
</evidence>
<keyword evidence="7" id="KW-1185">Reference proteome</keyword>
<proteinExistence type="predicted"/>
<reference evidence="6" key="3">
    <citation type="submission" date="2025-09" db="UniProtKB">
        <authorList>
            <consortium name="Ensembl"/>
        </authorList>
    </citation>
    <scope>IDENTIFICATION</scope>
</reference>
<evidence type="ECO:0000259" key="5">
    <source>
        <dbReference type="PROSITE" id="PS50089"/>
    </source>
</evidence>
<name>A0A8C7PY34_ONCMY</name>
<feature type="domain" description="RING-type" evidence="5">
    <location>
        <begin position="26"/>
        <end position="63"/>
    </location>
</feature>
<dbReference type="GO" id="GO:0008270">
    <property type="term" value="F:zinc ion binding"/>
    <property type="evidence" value="ECO:0007669"/>
    <property type="project" value="UniProtKB-KW"/>
</dbReference>
<keyword evidence="1" id="KW-0479">Metal-binding</keyword>
<evidence type="ECO:0000256" key="1">
    <source>
        <dbReference type="ARBA" id="ARBA00022723"/>
    </source>
</evidence>
<evidence type="ECO:0000313" key="7">
    <source>
        <dbReference type="Proteomes" id="UP000694395"/>
    </source>
</evidence>
<reference evidence="6" key="1">
    <citation type="submission" date="2020-07" db="EMBL/GenBank/DDBJ databases">
        <title>A long reads based de novo assembly of the rainbow trout Arlee double haploid line genome.</title>
        <authorList>
            <person name="Gao G."/>
            <person name="Palti Y."/>
        </authorList>
    </citation>
    <scope>NUCLEOTIDE SEQUENCE [LARGE SCALE GENOMIC DNA]</scope>
</reference>
<dbReference type="InterPro" id="IPR001841">
    <property type="entry name" value="Znf_RING"/>
</dbReference>
<organism evidence="6 7">
    <name type="scientific">Oncorhynchus mykiss</name>
    <name type="common">Rainbow trout</name>
    <name type="synonym">Salmo gairdneri</name>
    <dbReference type="NCBI Taxonomy" id="8022"/>
    <lineage>
        <taxon>Eukaryota</taxon>
        <taxon>Metazoa</taxon>
        <taxon>Chordata</taxon>
        <taxon>Craniata</taxon>
        <taxon>Vertebrata</taxon>
        <taxon>Euteleostomi</taxon>
        <taxon>Actinopterygii</taxon>
        <taxon>Neopterygii</taxon>
        <taxon>Teleostei</taxon>
        <taxon>Protacanthopterygii</taxon>
        <taxon>Salmoniformes</taxon>
        <taxon>Salmonidae</taxon>
        <taxon>Salmoninae</taxon>
        <taxon>Oncorhynchus</taxon>
    </lineage>
</organism>
<evidence type="ECO:0000313" key="6">
    <source>
        <dbReference type="Ensembl" id="ENSOMYP00000028494.2"/>
    </source>
</evidence>
<evidence type="ECO:0000256" key="4">
    <source>
        <dbReference type="PROSITE-ProRule" id="PRU00175"/>
    </source>
</evidence>
<dbReference type="InterPro" id="IPR013083">
    <property type="entry name" value="Znf_RING/FYVE/PHD"/>
</dbReference>
<dbReference type="PROSITE" id="PS50089">
    <property type="entry name" value="ZF_RING_2"/>
    <property type="match status" value="1"/>
</dbReference>
<protein>
    <recommendedName>
        <fullName evidence="5">RING-type domain-containing protein</fullName>
    </recommendedName>
</protein>
<dbReference type="Ensembl" id="ENSOMYT00000031117.2">
    <property type="protein sequence ID" value="ENSOMYP00000028494.2"/>
    <property type="gene ID" value="ENSOMYG00000013388.2"/>
</dbReference>
<keyword evidence="2 4" id="KW-0863">Zinc-finger</keyword>
<sequence>MCLSLFPAMETLNSLQYVQKFEISFCLNLFSDSVTTSCGHKFCKACNEQTLGKSDPFKCPLCQESQTNLWGERRCSRKRRQKCSR</sequence>
<dbReference type="Gene3D" id="3.30.40.10">
    <property type="entry name" value="Zinc/RING finger domain, C3HC4 (zinc finger)"/>
    <property type="match status" value="1"/>
</dbReference>
<dbReference type="Proteomes" id="UP000694395">
    <property type="component" value="Chromosome 9"/>
</dbReference>